<dbReference type="GO" id="GO:0005524">
    <property type="term" value="F:ATP binding"/>
    <property type="evidence" value="ECO:0007669"/>
    <property type="project" value="InterPro"/>
</dbReference>
<dbReference type="GO" id="GO:0009236">
    <property type="term" value="P:cobalamin biosynthetic process"/>
    <property type="evidence" value="ECO:0007669"/>
    <property type="project" value="InterPro"/>
</dbReference>
<sequence length="171" mass="18767">MIHIYCGDGKGKTTCAFGLALRAAGRGNRVIIAQFLKGADSGERLSIAKVPGVTLLEVPEEVKFSFMMNDEEKARASSRFERELDEAARAARAGECELVVLDECCAAVSTGLLPIKRVTDFLDGCPRELEVVLTGRDPAPELVERADYITEMRKVKHPFDQGVPARKGIEW</sequence>
<proteinExistence type="predicted"/>
<accession>A0A8J6JLK0</accession>
<dbReference type="RefSeq" id="WP_186919025.1">
    <property type="nucleotide sequence ID" value="NZ_JACOPQ010000005.1"/>
</dbReference>
<name>A0A8J6JLK0_9FIRM</name>
<dbReference type="Pfam" id="PF02572">
    <property type="entry name" value="CobA_CobO_BtuR"/>
    <property type="match status" value="1"/>
</dbReference>
<protein>
    <submittedName>
        <fullName evidence="1">Cob(I)yrinic acid a,c-diamide adenosyltransferase</fullName>
    </submittedName>
</protein>
<gene>
    <name evidence="1" type="ORF">H8S62_08590</name>
</gene>
<dbReference type="PANTHER" id="PTHR46638:SF1">
    <property type="entry name" value="CORRINOID ADENOSYLTRANSFERASE"/>
    <property type="match status" value="1"/>
</dbReference>
<comment type="caution">
    <text evidence="1">The sequence shown here is derived from an EMBL/GenBank/DDBJ whole genome shotgun (WGS) entry which is preliminary data.</text>
</comment>
<dbReference type="Gene3D" id="3.40.50.300">
    <property type="entry name" value="P-loop containing nucleotide triphosphate hydrolases"/>
    <property type="match status" value="1"/>
</dbReference>
<dbReference type="Proteomes" id="UP000607645">
    <property type="component" value="Unassembled WGS sequence"/>
</dbReference>
<evidence type="ECO:0000313" key="2">
    <source>
        <dbReference type="Proteomes" id="UP000607645"/>
    </source>
</evidence>
<dbReference type="EMBL" id="JACOPQ010000005">
    <property type="protein sequence ID" value="MBC5737069.1"/>
    <property type="molecule type" value="Genomic_DNA"/>
</dbReference>
<dbReference type="GO" id="GO:0008817">
    <property type="term" value="F:corrinoid adenosyltransferase activity"/>
    <property type="evidence" value="ECO:0007669"/>
    <property type="project" value="InterPro"/>
</dbReference>
<evidence type="ECO:0000313" key="1">
    <source>
        <dbReference type="EMBL" id="MBC5737069.1"/>
    </source>
</evidence>
<dbReference type="InterPro" id="IPR027417">
    <property type="entry name" value="P-loop_NTPase"/>
</dbReference>
<keyword evidence="2" id="KW-1185">Reference proteome</keyword>
<dbReference type="PIRSF" id="PIRSF015617">
    <property type="entry name" value="Adensltrnsf_CobA"/>
    <property type="match status" value="1"/>
</dbReference>
<reference evidence="1" key="1">
    <citation type="submission" date="2020-08" db="EMBL/GenBank/DDBJ databases">
        <title>Genome public.</title>
        <authorList>
            <person name="Liu C."/>
            <person name="Sun Q."/>
        </authorList>
    </citation>
    <scope>NUCLEOTIDE SEQUENCE</scope>
    <source>
        <strain evidence="1">NSJ-52</strain>
    </source>
</reference>
<dbReference type="SUPFAM" id="SSF52540">
    <property type="entry name" value="P-loop containing nucleoside triphosphate hydrolases"/>
    <property type="match status" value="1"/>
</dbReference>
<organism evidence="1 2">
    <name type="scientific">Lawsonibacter faecis</name>
    <dbReference type="NCBI Taxonomy" id="2763052"/>
    <lineage>
        <taxon>Bacteria</taxon>
        <taxon>Bacillati</taxon>
        <taxon>Bacillota</taxon>
        <taxon>Clostridia</taxon>
        <taxon>Eubacteriales</taxon>
        <taxon>Oscillospiraceae</taxon>
        <taxon>Lawsonibacter</taxon>
    </lineage>
</organism>
<dbReference type="PANTHER" id="PTHR46638">
    <property type="entry name" value="CORRINOID ADENOSYLTRANSFERASE"/>
    <property type="match status" value="1"/>
</dbReference>
<dbReference type="InterPro" id="IPR003724">
    <property type="entry name" value="CblAdoTrfase_CobA"/>
</dbReference>
<dbReference type="AlphaFoldDB" id="A0A8J6JLK0"/>